<keyword evidence="1" id="KW-0645">Protease</keyword>
<proteinExistence type="predicted"/>
<comment type="caution">
    <text evidence="1">The sequence shown here is derived from an EMBL/GenBank/DDBJ whole genome shotgun (WGS) entry which is preliminary data.</text>
</comment>
<dbReference type="SUPFAM" id="SSF52096">
    <property type="entry name" value="ClpP/crotonase"/>
    <property type="match status" value="1"/>
</dbReference>
<dbReference type="EMBL" id="JBHTIS010001947">
    <property type="protein sequence ID" value="MFD1049050.1"/>
    <property type="molecule type" value="Genomic_DNA"/>
</dbReference>
<dbReference type="Gene3D" id="3.90.226.10">
    <property type="entry name" value="2-enoyl-CoA Hydratase, Chain A, domain 1"/>
    <property type="match status" value="1"/>
</dbReference>
<dbReference type="Pfam" id="PF00574">
    <property type="entry name" value="CLP_protease"/>
    <property type="match status" value="1"/>
</dbReference>
<dbReference type="Proteomes" id="UP001597045">
    <property type="component" value="Unassembled WGS sequence"/>
</dbReference>
<evidence type="ECO:0000313" key="2">
    <source>
        <dbReference type="Proteomes" id="UP001597045"/>
    </source>
</evidence>
<dbReference type="InterPro" id="IPR023562">
    <property type="entry name" value="ClpP/TepA"/>
</dbReference>
<reference evidence="2" key="1">
    <citation type="journal article" date="2019" name="Int. J. Syst. Evol. Microbiol.">
        <title>The Global Catalogue of Microorganisms (GCM) 10K type strain sequencing project: providing services to taxonomists for standard genome sequencing and annotation.</title>
        <authorList>
            <consortium name="The Broad Institute Genomics Platform"/>
            <consortium name="The Broad Institute Genome Sequencing Center for Infectious Disease"/>
            <person name="Wu L."/>
            <person name="Ma J."/>
        </authorList>
    </citation>
    <scope>NUCLEOTIDE SEQUENCE [LARGE SCALE GENOMIC DNA]</scope>
    <source>
        <strain evidence="2">JCM 31486</strain>
    </source>
</reference>
<protein>
    <submittedName>
        <fullName evidence="1">ATP-dependent Clp protease proteolytic subunit</fullName>
    </submittedName>
</protein>
<evidence type="ECO:0000313" key="1">
    <source>
        <dbReference type="EMBL" id="MFD1049050.1"/>
    </source>
</evidence>
<name>A0ABW3MEK2_9PSEU</name>
<gene>
    <name evidence="1" type="ORF">ACFQ1S_27705</name>
</gene>
<feature type="non-terminal residue" evidence="1">
    <location>
        <position position="1"/>
    </location>
</feature>
<dbReference type="InterPro" id="IPR029045">
    <property type="entry name" value="ClpP/crotonase-like_dom_sf"/>
</dbReference>
<keyword evidence="2" id="KW-1185">Reference proteome</keyword>
<organism evidence="1 2">
    <name type="scientific">Kibdelosporangium lantanae</name>
    <dbReference type="NCBI Taxonomy" id="1497396"/>
    <lineage>
        <taxon>Bacteria</taxon>
        <taxon>Bacillati</taxon>
        <taxon>Actinomycetota</taxon>
        <taxon>Actinomycetes</taxon>
        <taxon>Pseudonocardiales</taxon>
        <taxon>Pseudonocardiaceae</taxon>
        <taxon>Kibdelosporangium</taxon>
    </lineage>
</organism>
<accession>A0ABW3MEK2</accession>
<dbReference type="GO" id="GO:0006508">
    <property type="term" value="P:proteolysis"/>
    <property type="evidence" value="ECO:0007669"/>
    <property type="project" value="UniProtKB-KW"/>
</dbReference>
<dbReference type="GO" id="GO:0008233">
    <property type="term" value="F:peptidase activity"/>
    <property type="evidence" value="ECO:0007669"/>
    <property type="project" value="UniProtKB-KW"/>
</dbReference>
<keyword evidence="1" id="KW-0378">Hydrolase</keyword>
<sequence length="75" mass="8169">TARIVMRSPAVEGRPSLFDDWHAEMVRLMASHTGQDPATIERDLSRGRVFTASEARDYGIVDDITPGTPGAPDSN</sequence>